<protein>
    <recommendedName>
        <fullName evidence="4">DUF975 family protein</fullName>
    </recommendedName>
</protein>
<feature type="transmembrane region" description="Helical" evidence="1">
    <location>
        <begin position="20"/>
        <end position="44"/>
    </location>
</feature>
<proteinExistence type="predicted"/>
<accession>A0ABS9R5E0</accession>
<evidence type="ECO:0000313" key="2">
    <source>
        <dbReference type="EMBL" id="MCH4284874.1"/>
    </source>
</evidence>
<feature type="transmembrane region" description="Helical" evidence="1">
    <location>
        <begin position="126"/>
        <end position="148"/>
    </location>
</feature>
<evidence type="ECO:0008006" key="4">
    <source>
        <dbReference type="Google" id="ProtNLM"/>
    </source>
</evidence>
<dbReference type="Proteomes" id="UP001202402">
    <property type="component" value="Unassembled WGS sequence"/>
</dbReference>
<feature type="transmembrane region" description="Helical" evidence="1">
    <location>
        <begin position="169"/>
        <end position="191"/>
    </location>
</feature>
<keyword evidence="3" id="KW-1185">Reference proteome</keyword>
<keyword evidence="1" id="KW-1133">Transmembrane helix</keyword>
<comment type="caution">
    <text evidence="2">The sequence shown here is derived from an EMBL/GenBank/DDBJ whole genome shotgun (WGS) entry which is preliminary data.</text>
</comment>
<keyword evidence="1" id="KW-0812">Transmembrane</keyword>
<dbReference type="EMBL" id="JAKVPQ010000004">
    <property type="protein sequence ID" value="MCH4284874.1"/>
    <property type="molecule type" value="Genomic_DNA"/>
</dbReference>
<organism evidence="2 3">
    <name type="scientific">Amedibacillus hominis</name>
    <dbReference type="NCBI Taxonomy" id="2897776"/>
    <lineage>
        <taxon>Bacteria</taxon>
        <taxon>Bacillati</taxon>
        <taxon>Bacillota</taxon>
        <taxon>Erysipelotrichia</taxon>
        <taxon>Erysipelotrichales</taxon>
        <taxon>Erysipelotrichaceae</taxon>
        <taxon>Amedibacillus</taxon>
    </lineage>
</organism>
<evidence type="ECO:0000256" key="1">
    <source>
        <dbReference type="SAM" id="Phobius"/>
    </source>
</evidence>
<keyword evidence="1" id="KW-0472">Membrane</keyword>
<feature type="transmembrane region" description="Helical" evidence="1">
    <location>
        <begin position="50"/>
        <end position="74"/>
    </location>
</feature>
<evidence type="ECO:0000313" key="3">
    <source>
        <dbReference type="Proteomes" id="UP001202402"/>
    </source>
</evidence>
<reference evidence="2 3" key="1">
    <citation type="submission" date="2022-02" db="EMBL/GenBank/DDBJ databases">
        <title>Genome of Erysipelotrichaceae sp. nov. NSJ-176 isolated from human feces.</title>
        <authorList>
            <person name="Abdugheni R."/>
        </authorList>
    </citation>
    <scope>NUCLEOTIDE SEQUENCE [LARGE SCALE GENOMIC DNA]</scope>
    <source>
        <strain evidence="2 3">NSJ-176</strain>
    </source>
</reference>
<name>A0ABS9R5E0_9FIRM</name>
<dbReference type="RefSeq" id="WP_117452757.1">
    <property type="nucleotide sequence ID" value="NZ_JAKVPQ010000004.1"/>
</dbReference>
<feature type="transmembrane region" description="Helical" evidence="1">
    <location>
        <begin position="94"/>
        <end position="120"/>
    </location>
</feature>
<gene>
    <name evidence="2" type="ORF">LQE99_06985</name>
</gene>
<sequence length="268" mass="31056">MNELKSIIQDMKQQMPHAFLKLFFWLLFIKVVNMAVSDIFHMIIDTQSNLYLIVNFVTSFILVACSNTVMFLFIKTIRKESFHLQDIICSAKMLFYHVITALVLSILQSIMQMIAVMFAFIPMLAIVVMMLIQAIFLYWNALVAYAIYDQNKSLKDYFGGACRMMLVNYKLILFISIPYICICILTQQLGISLYQSVFSNVENFDWIITSLMAAKGQWGTILLTYICFHGLQILIITALFMVIANLYDRYAAIYMPNQQPLLGRRDKK</sequence>
<feature type="transmembrane region" description="Helical" evidence="1">
    <location>
        <begin position="222"/>
        <end position="247"/>
    </location>
</feature>